<organism evidence="5">
    <name type="scientific">Scylla olivacea</name>
    <name type="common">Orange mud crab</name>
    <name type="synonym">Cancer olivacea</name>
    <dbReference type="NCBI Taxonomy" id="85551"/>
    <lineage>
        <taxon>Eukaryota</taxon>
        <taxon>Metazoa</taxon>
        <taxon>Ecdysozoa</taxon>
        <taxon>Arthropoda</taxon>
        <taxon>Crustacea</taxon>
        <taxon>Multicrustacea</taxon>
        <taxon>Malacostraca</taxon>
        <taxon>Eumalacostraca</taxon>
        <taxon>Eucarida</taxon>
        <taxon>Decapoda</taxon>
        <taxon>Pleocyemata</taxon>
        <taxon>Brachyura</taxon>
        <taxon>Eubrachyura</taxon>
        <taxon>Portunoidea</taxon>
        <taxon>Portunidae</taxon>
        <taxon>Portuninae</taxon>
        <taxon>Scylla</taxon>
    </lineage>
</organism>
<feature type="transmembrane region" description="Helical" evidence="3">
    <location>
        <begin position="304"/>
        <end position="325"/>
    </location>
</feature>
<dbReference type="GO" id="GO:0016020">
    <property type="term" value="C:membrane"/>
    <property type="evidence" value="ECO:0007669"/>
    <property type="project" value="UniProtKB-SubCell"/>
</dbReference>
<dbReference type="InterPro" id="IPR020846">
    <property type="entry name" value="MFS_dom"/>
</dbReference>
<feature type="transmembrane region" description="Helical" evidence="3">
    <location>
        <begin position="492"/>
        <end position="518"/>
    </location>
</feature>
<feature type="transmembrane region" description="Helical" evidence="3">
    <location>
        <begin position="277"/>
        <end position="298"/>
    </location>
</feature>
<evidence type="ECO:0000256" key="2">
    <source>
        <dbReference type="SAM" id="MobiDB-lite"/>
    </source>
</evidence>
<feature type="transmembrane region" description="Helical" evidence="3">
    <location>
        <begin position="371"/>
        <end position="393"/>
    </location>
</feature>
<evidence type="ECO:0000313" key="5">
    <source>
        <dbReference type="EMBL" id="JAI63639.1"/>
    </source>
</evidence>
<feature type="transmembrane region" description="Helical" evidence="3">
    <location>
        <begin position="459"/>
        <end position="480"/>
    </location>
</feature>
<dbReference type="GO" id="GO:0008028">
    <property type="term" value="F:monocarboxylic acid transmembrane transporter activity"/>
    <property type="evidence" value="ECO:0007669"/>
    <property type="project" value="TreeGrafter"/>
</dbReference>
<dbReference type="EMBL" id="GDRN01071786">
    <property type="protein sequence ID" value="JAI63639.1"/>
    <property type="molecule type" value="Transcribed_RNA"/>
</dbReference>
<dbReference type="InterPro" id="IPR036259">
    <property type="entry name" value="MFS_trans_sf"/>
</dbReference>
<accession>A0A0P4WHV7</accession>
<protein>
    <recommendedName>
        <fullName evidence="4">Major facilitator superfamily (MFS) profile domain-containing protein</fullName>
    </recommendedName>
</protein>
<dbReference type="PANTHER" id="PTHR11360">
    <property type="entry name" value="MONOCARBOXYLATE TRANSPORTER"/>
    <property type="match status" value="1"/>
</dbReference>
<sequence>MPAFTEPDHVTSLQVDEKLKRSEHHNSSDSDLSESECIVGKEGGGGGSKGENIKEFEEGGVLPVLSPPAPADRATPSPAEESGGSVKRGSYEVTIEKKKAVLNHVNGDGQGLEETSNGLKSPKHQDKSEEGGEVKMEVDEHDDLDRGWAFLVVLGTFTTMVAVAIVGPCFGILFADFLIERNATSTTTGAIFNTENFAWSVSNLLAGPLTEVFGWRAVGIAAGLMCSAGMAASAFAPSVPFLFFSYSVLSGFGSGSACLISFAVIPRFFKRMLGRANGLTTAGLCVGGIIGPPIITYLQELCGFRGAVLIVAVFALSISLAATIFRPVRKNGLEVSKVKEGVVPRPGACKLIGQMVCSVGRNCLLLRLPRVAIIAIGGSFVVGIFLNLSLLMPFAMEAKGHTVETAAWCMSVINLCNLTSRILISMFSDMAWFNVLVAYIVMSFFLAISTLAFGFLQEVVWITVALAVCGFSTGSCMFLYNMIMMKYMGLHLYVPVMGVSGLINGLWMICSGPLIGLVRDWSGSYVVSVCVLGSTGFLATGLFLLMPIAVAYEKRREEQLRTKDAEVGG</sequence>
<proteinExistence type="predicted"/>
<feature type="transmembrane region" description="Helical" evidence="3">
    <location>
        <begin position="241"/>
        <end position="265"/>
    </location>
</feature>
<feature type="transmembrane region" description="Helical" evidence="3">
    <location>
        <begin position="213"/>
        <end position="235"/>
    </location>
</feature>
<dbReference type="InterPro" id="IPR011701">
    <property type="entry name" value="MFS"/>
</dbReference>
<evidence type="ECO:0000256" key="1">
    <source>
        <dbReference type="ARBA" id="ARBA00004141"/>
    </source>
</evidence>
<feature type="domain" description="Major facilitator superfamily (MFS) profile" evidence="4">
    <location>
        <begin position="148"/>
        <end position="559"/>
    </location>
</feature>
<evidence type="ECO:0000259" key="4">
    <source>
        <dbReference type="PROSITE" id="PS50850"/>
    </source>
</evidence>
<dbReference type="AlphaFoldDB" id="A0A0P4WHV7"/>
<feature type="transmembrane region" description="Helical" evidence="3">
    <location>
        <begin position="524"/>
        <end position="552"/>
    </location>
</feature>
<keyword evidence="3" id="KW-1133">Transmembrane helix</keyword>
<dbReference type="Pfam" id="PF07690">
    <property type="entry name" value="MFS_1"/>
    <property type="match status" value="1"/>
</dbReference>
<dbReference type="SUPFAM" id="SSF103473">
    <property type="entry name" value="MFS general substrate transporter"/>
    <property type="match status" value="1"/>
</dbReference>
<comment type="subcellular location">
    <subcellularLocation>
        <location evidence="1">Membrane</location>
        <topology evidence="1">Multi-pass membrane protein</topology>
    </subcellularLocation>
</comment>
<feature type="region of interest" description="Disordered" evidence="2">
    <location>
        <begin position="105"/>
        <end position="134"/>
    </location>
</feature>
<reference evidence="5" key="1">
    <citation type="submission" date="2015-09" db="EMBL/GenBank/DDBJ databases">
        <title>Scylla olivacea transcriptome.</title>
        <authorList>
            <person name="Ikhwanuddin M."/>
        </authorList>
    </citation>
    <scope>NUCLEOTIDE SEQUENCE</scope>
</reference>
<keyword evidence="3" id="KW-0472">Membrane</keyword>
<feature type="transmembrane region" description="Helical" evidence="3">
    <location>
        <begin position="148"/>
        <end position="175"/>
    </location>
</feature>
<feature type="region of interest" description="Disordered" evidence="2">
    <location>
        <begin position="1"/>
        <end position="88"/>
    </location>
</feature>
<feature type="transmembrane region" description="Helical" evidence="3">
    <location>
        <begin position="431"/>
        <end position="453"/>
    </location>
</feature>
<dbReference type="PANTHER" id="PTHR11360:SF306">
    <property type="entry name" value="RE01051P"/>
    <property type="match status" value="1"/>
</dbReference>
<dbReference type="Gene3D" id="1.20.1250.20">
    <property type="entry name" value="MFS general substrate transporter like domains"/>
    <property type="match status" value="1"/>
</dbReference>
<dbReference type="PROSITE" id="PS50850">
    <property type="entry name" value="MFS"/>
    <property type="match status" value="1"/>
</dbReference>
<feature type="compositionally biased region" description="Basic and acidic residues" evidence="2">
    <location>
        <begin position="15"/>
        <end position="28"/>
    </location>
</feature>
<name>A0A0P4WHV7_SCYOL</name>
<dbReference type="InterPro" id="IPR050327">
    <property type="entry name" value="Proton-linked_MCT"/>
</dbReference>
<feature type="compositionally biased region" description="Basic and acidic residues" evidence="2">
    <location>
        <begin position="123"/>
        <end position="134"/>
    </location>
</feature>
<feature type="transmembrane region" description="Helical" evidence="3">
    <location>
        <begin position="405"/>
        <end position="424"/>
    </location>
</feature>
<evidence type="ECO:0000256" key="3">
    <source>
        <dbReference type="SAM" id="Phobius"/>
    </source>
</evidence>
<keyword evidence="3" id="KW-0812">Transmembrane</keyword>